<evidence type="ECO:0000313" key="1">
    <source>
        <dbReference type="EMBL" id="KAG0303329.1"/>
    </source>
</evidence>
<keyword evidence="2" id="KW-1185">Reference proteome</keyword>
<dbReference type="AlphaFoldDB" id="A0A9P6UIL8"/>
<name>A0A9P6UIL8_9FUNG</name>
<protein>
    <submittedName>
        <fullName evidence="1">Uncharacterized protein</fullName>
    </submittedName>
</protein>
<dbReference type="Proteomes" id="UP000738325">
    <property type="component" value="Unassembled WGS sequence"/>
</dbReference>
<proteinExistence type="predicted"/>
<organism evidence="1 2">
    <name type="scientific">Dissophora globulifera</name>
    <dbReference type="NCBI Taxonomy" id="979702"/>
    <lineage>
        <taxon>Eukaryota</taxon>
        <taxon>Fungi</taxon>
        <taxon>Fungi incertae sedis</taxon>
        <taxon>Mucoromycota</taxon>
        <taxon>Mortierellomycotina</taxon>
        <taxon>Mortierellomycetes</taxon>
        <taxon>Mortierellales</taxon>
        <taxon>Mortierellaceae</taxon>
        <taxon>Dissophora</taxon>
    </lineage>
</organism>
<dbReference type="EMBL" id="JAAAIP010001854">
    <property type="protein sequence ID" value="KAG0303329.1"/>
    <property type="molecule type" value="Genomic_DNA"/>
</dbReference>
<gene>
    <name evidence="1" type="ORF">BGZ99_002721</name>
</gene>
<evidence type="ECO:0000313" key="2">
    <source>
        <dbReference type="Proteomes" id="UP000738325"/>
    </source>
</evidence>
<dbReference type="OrthoDB" id="2304312at2759"/>
<sequence length="107" mass="11818">NLAAGSILDMIKGNNRALIPVFGVSGCRKTRAVIELLSQHWGFYFNASSDDWGSADMMTLHSTVDEHLQQSRNSFSSGSGLKDSSSTFEHVEFPGWEDQESIKSYIS</sequence>
<accession>A0A9P6UIL8</accession>
<comment type="caution">
    <text evidence="1">The sequence shown here is derived from an EMBL/GenBank/DDBJ whole genome shotgun (WGS) entry which is preliminary data.</text>
</comment>
<feature type="non-terminal residue" evidence="1">
    <location>
        <position position="1"/>
    </location>
</feature>
<reference evidence="1" key="1">
    <citation type="journal article" date="2020" name="Fungal Divers.">
        <title>Resolving the Mortierellaceae phylogeny through synthesis of multi-gene phylogenetics and phylogenomics.</title>
        <authorList>
            <person name="Vandepol N."/>
            <person name="Liber J."/>
            <person name="Desiro A."/>
            <person name="Na H."/>
            <person name="Kennedy M."/>
            <person name="Barry K."/>
            <person name="Grigoriev I.V."/>
            <person name="Miller A.N."/>
            <person name="O'Donnell K."/>
            <person name="Stajich J.E."/>
            <person name="Bonito G."/>
        </authorList>
    </citation>
    <scope>NUCLEOTIDE SEQUENCE</scope>
    <source>
        <strain evidence="1">REB-010B</strain>
    </source>
</reference>